<evidence type="ECO:0000313" key="1">
    <source>
        <dbReference type="EMBL" id="ABF57467.1"/>
    </source>
</evidence>
<dbReference type="Proteomes" id="UP000002414">
    <property type="component" value="Segment"/>
</dbReference>
<proteinExistence type="predicted"/>
<sequence>MIIPLKTPSDLQRYTRFTLLNRGELLYRCRSEHDFESAVSNSPFEKYIYIREKGGKNFWGKDLGTVFFLIYINFFKMNY</sequence>
<organism evidence="1 2">
    <name type="scientific">Corynebacterium phage P1201</name>
    <dbReference type="NCBI Taxonomy" id="384848"/>
    <lineage>
        <taxon>Viruses</taxon>
        <taxon>Duplodnaviria</taxon>
        <taxon>Heunggongvirae</taxon>
        <taxon>Uroviricota</taxon>
        <taxon>Caudoviricetes</taxon>
        <taxon>Zierdtviridae</taxon>
        <taxon>Toshachvirinae</taxon>
        <taxon>Chunghsingvirus</taxon>
        <taxon>Chunghsingvirus P1201</taxon>
        <taxon>Corynebacterium virus P1201</taxon>
    </lineage>
</organism>
<evidence type="ECO:0000313" key="2">
    <source>
        <dbReference type="Proteomes" id="UP000002414"/>
    </source>
</evidence>
<accession>A7IY84</accession>
<dbReference type="GeneID" id="5745435"/>
<keyword evidence="2" id="KW-1185">Reference proteome</keyword>
<dbReference type="RefSeq" id="YP_001468915.1">
    <property type="nucleotide sequence ID" value="NC_009816.1"/>
</dbReference>
<dbReference type="EMBL" id="DQ499600">
    <property type="protein sequence ID" value="ABF57467.1"/>
    <property type="molecule type" value="Genomic_DNA"/>
</dbReference>
<reference evidence="1 2" key="1">
    <citation type="journal article" date="2008" name="Virology">
        <title>Genome sequence of the lytic bacteriophage P1201 from Corynebacterium glutamicum NCHU 87078: Evolutionary relationships to phages from Corynebacterineae.</title>
        <authorList>
            <person name="Chen C.L."/>
            <person name="Pan T.Y."/>
            <person name="Kan S.C."/>
            <person name="Kuan Y.C."/>
            <person name="Hong L.Y."/>
            <person name="Chiu K.R."/>
            <person name="Sheu C.S."/>
            <person name="Yang J.S."/>
            <person name="Hsu W.H."/>
            <person name="Hu H.Y."/>
        </authorList>
    </citation>
    <scope>NUCLEOTIDE SEQUENCE</scope>
</reference>
<protein>
    <submittedName>
        <fullName evidence="1">Gp13</fullName>
    </submittedName>
</protein>
<dbReference type="KEGG" id="vg:5745435"/>
<name>A7IY84_9CAUD</name>